<accession>A0AAV4TF97</accession>
<proteinExistence type="predicted"/>
<name>A0AAV4TF97_CAEEX</name>
<organism evidence="1 2">
    <name type="scientific">Caerostris extrusa</name>
    <name type="common">Bark spider</name>
    <name type="synonym">Caerostris bankana</name>
    <dbReference type="NCBI Taxonomy" id="172846"/>
    <lineage>
        <taxon>Eukaryota</taxon>
        <taxon>Metazoa</taxon>
        <taxon>Ecdysozoa</taxon>
        <taxon>Arthropoda</taxon>
        <taxon>Chelicerata</taxon>
        <taxon>Arachnida</taxon>
        <taxon>Araneae</taxon>
        <taxon>Araneomorphae</taxon>
        <taxon>Entelegynae</taxon>
        <taxon>Araneoidea</taxon>
        <taxon>Araneidae</taxon>
        <taxon>Caerostris</taxon>
    </lineage>
</organism>
<dbReference type="AlphaFoldDB" id="A0AAV4TF97"/>
<gene>
    <name evidence="1" type="ORF">CEXT_330741</name>
</gene>
<sequence>MDKLVGCCCRTINRRREDGDSFKVQQGTAETTPRSFSLLQDASLRGVHKEKVFKNRIKGGEKMGEVEADPNHKIYIPTLKINSLKRGLLPVRCLQHCANCSDESSLATP</sequence>
<keyword evidence="2" id="KW-1185">Reference proteome</keyword>
<comment type="caution">
    <text evidence="1">The sequence shown here is derived from an EMBL/GenBank/DDBJ whole genome shotgun (WGS) entry which is preliminary data.</text>
</comment>
<evidence type="ECO:0000313" key="1">
    <source>
        <dbReference type="EMBL" id="GIY44354.1"/>
    </source>
</evidence>
<reference evidence="1 2" key="1">
    <citation type="submission" date="2021-06" db="EMBL/GenBank/DDBJ databases">
        <title>Caerostris extrusa draft genome.</title>
        <authorList>
            <person name="Kono N."/>
            <person name="Arakawa K."/>
        </authorList>
    </citation>
    <scope>NUCLEOTIDE SEQUENCE [LARGE SCALE GENOMIC DNA]</scope>
</reference>
<protein>
    <submittedName>
        <fullName evidence="1">Uncharacterized protein</fullName>
    </submittedName>
</protein>
<dbReference type="EMBL" id="BPLR01011131">
    <property type="protein sequence ID" value="GIY44354.1"/>
    <property type="molecule type" value="Genomic_DNA"/>
</dbReference>
<evidence type="ECO:0000313" key="2">
    <source>
        <dbReference type="Proteomes" id="UP001054945"/>
    </source>
</evidence>
<dbReference type="Proteomes" id="UP001054945">
    <property type="component" value="Unassembled WGS sequence"/>
</dbReference>